<comment type="similarity">
    <text evidence="1">Belongs to the SNAPIN family.</text>
</comment>
<organism evidence="5 6">
    <name type="scientific">Bursaphelenchus okinawaensis</name>
    <dbReference type="NCBI Taxonomy" id="465554"/>
    <lineage>
        <taxon>Eukaryota</taxon>
        <taxon>Metazoa</taxon>
        <taxon>Ecdysozoa</taxon>
        <taxon>Nematoda</taxon>
        <taxon>Chromadorea</taxon>
        <taxon>Rhabditida</taxon>
        <taxon>Tylenchina</taxon>
        <taxon>Tylenchomorpha</taxon>
        <taxon>Aphelenchoidea</taxon>
        <taxon>Aphelenchoididae</taxon>
        <taxon>Bursaphelenchus</taxon>
    </lineage>
</organism>
<dbReference type="GO" id="GO:0016079">
    <property type="term" value="P:synaptic vesicle exocytosis"/>
    <property type="evidence" value="ECO:0007669"/>
    <property type="project" value="TreeGrafter"/>
</dbReference>
<dbReference type="Pfam" id="PF14712">
    <property type="entry name" value="Snapin_Pallidin"/>
    <property type="match status" value="1"/>
</dbReference>
<feature type="compositionally biased region" description="Basic and acidic residues" evidence="4">
    <location>
        <begin position="125"/>
        <end position="136"/>
    </location>
</feature>
<reference evidence="5" key="1">
    <citation type="submission" date="2020-09" db="EMBL/GenBank/DDBJ databases">
        <authorList>
            <person name="Kikuchi T."/>
        </authorList>
    </citation>
    <scope>NUCLEOTIDE SEQUENCE</scope>
    <source>
        <strain evidence="5">SH1</strain>
    </source>
</reference>
<evidence type="ECO:0000256" key="2">
    <source>
        <dbReference type="ARBA" id="ARBA00023054"/>
    </source>
</evidence>
<evidence type="ECO:0000313" key="6">
    <source>
        <dbReference type="Proteomes" id="UP000614601"/>
    </source>
</evidence>
<dbReference type="GO" id="GO:0000149">
    <property type="term" value="F:SNARE binding"/>
    <property type="evidence" value="ECO:0007669"/>
    <property type="project" value="TreeGrafter"/>
</dbReference>
<dbReference type="AlphaFoldDB" id="A0A811LM98"/>
<comment type="caution">
    <text evidence="5">The sequence shown here is derived from an EMBL/GenBank/DDBJ whole genome shotgun (WGS) entry which is preliminary data.</text>
</comment>
<evidence type="ECO:0000256" key="1">
    <source>
        <dbReference type="ARBA" id="ARBA00006111"/>
    </source>
</evidence>
<keyword evidence="2" id="KW-0175">Coiled coil</keyword>
<dbReference type="InterPro" id="IPR028119">
    <property type="entry name" value="Snapin/Pallidin/Snn1"/>
</dbReference>
<evidence type="ECO:0000313" key="5">
    <source>
        <dbReference type="EMBL" id="CAD5230767.1"/>
    </source>
</evidence>
<evidence type="ECO:0000256" key="3">
    <source>
        <dbReference type="ARBA" id="ARBA00033330"/>
    </source>
</evidence>
<dbReference type="GO" id="GO:0008333">
    <property type="term" value="P:endosome to lysosome transport"/>
    <property type="evidence" value="ECO:0007669"/>
    <property type="project" value="TreeGrafter"/>
</dbReference>
<dbReference type="PANTHER" id="PTHR31305">
    <property type="entry name" value="SNARE-ASSOCIATED PROTEIN SNAPIN"/>
    <property type="match status" value="1"/>
</dbReference>
<dbReference type="GO" id="GO:0099078">
    <property type="term" value="C:BORC complex"/>
    <property type="evidence" value="ECO:0007669"/>
    <property type="project" value="TreeGrafter"/>
</dbReference>
<feature type="region of interest" description="Disordered" evidence="4">
    <location>
        <begin position="108"/>
        <end position="136"/>
    </location>
</feature>
<dbReference type="EMBL" id="CAJFCW020000006">
    <property type="protein sequence ID" value="CAG9127941.1"/>
    <property type="molecule type" value="Genomic_DNA"/>
</dbReference>
<dbReference type="GO" id="GO:0006886">
    <property type="term" value="P:intracellular protein transport"/>
    <property type="evidence" value="ECO:0007669"/>
    <property type="project" value="InterPro"/>
</dbReference>
<dbReference type="GO" id="GO:0032418">
    <property type="term" value="P:lysosome localization"/>
    <property type="evidence" value="ECO:0007669"/>
    <property type="project" value="TreeGrafter"/>
</dbReference>
<dbReference type="GO" id="GO:0031083">
    <property type="term" value="C:BLOC-1 complex"/>
    <property type="evidence" value="ECO:0007669"/>
    <property type="project" value="InterPro"/>
</dbReference>
<accession>A0A811LM98</accession>
<dbReference type="EMBL" id="CAJFDH010000006">
    <property type="protein sequence ID" value="CAD5230767.1"/>
    <property type="molecule type" value="Genomic_DNA"/>
</dbReference>
<proteinExistence type="inferred from homology"/>
<evidence type="ECO:0000256" key="4">
    <source>
        <dbReference type="SAM" id="MobiDB-lite"/>
    </source>
</evidence>
<dbReference type="GO" id="GO:2000300">
    <property type="term" value="P:regulation of synaptic vesicle exocytosis"/>
    <property type="evidence" value="ECO:0007669"/>
    <property type="project" value="TreeGrafter"/>
</dbReference>
<dbReference type="GO" id="GO:0007040">
    <property type="term" value="P:lysosome organization"/>
    <property type="evidence" value="ECO:0007669"/>
    <property type="project" value="TreeGrafter"/>
</dbReference>
<gene>
    <name evidence="5" type="ORF">BOKJ2_LOCUS14306</name>
</gene>
<dbReference type="PANTHER" id="PTHR31305:SF2">
    <property type="entry name" value="SNARE-ASSOCIATED PROTEIN SNAPIN"/>
    <property type="match status" value="1"/>
</dbReference>
<dbReference type="GO" id="GO:0008021">
    <property type="term" value="C:synaptic vesicle"/>
    <property type="evidence" value="ECO:0007669"/>
    <property type="project" value="TreeGrafter"/>
</dbReference>
<dbReference type="Proteomes" id="UP000783686">
    <property type="component" value="Unassembled WGS sequence"/>
</dbReference>
<dbReference type="Proteomes" id="UP000614601">
    <property type="component" value="Unassembled WGS sequence"/>
</dbReference>
<dbReference type="InterPro" id="IPR017246">
    <property type="entry name" value="Snapin"/>
</dbReference>
<name>A0A811LM98_9BILA</name>
<feature type="compositionally biased region" description="Basic and acidic residues" evidence="4">
    <location>
        <begin position="108"/>
        <end position="118"/>
    </location>
</feature>
<sequence>MAKPATEPAIGGGNDISEGIMEIVRPALQELDSQVKNTRKSQVSLAENVQKLSEYLKEILDEKQMPFDLGDYVRRLDDSTKRISNVQTRIQAMHDKMTQLQRQIAKETFKQKHPKTDDAVVATEAEPKETEGTSES</sequence>
<keyword evidence="6" id="KW-1185">Reference proteome</keyword>
<protein>
    <recommendedName>
        <fullName evidence="3">Biogenesis of lysosome-related organelles complex 1 subunit 7</fullName>
    </recommendedName>
</protein>
<dbReference type="OrthoDB" id="5399166at2759"/>